<comment type="caution">
    <text evidence="1">The sequence shown here is derived from an EMBL/GenBank/DDBJ whole genome shotgun (WGS) entry which is preliminary data.</text>
</comment>
<name>A0ABT9S4A7_9BURK</name>
<dbReference type="GO" id="GO:0003677">
    <property type="term" value="F:DNA binding"/>
    <property type="evidence" value="ECO:0007669"/>
    <property type="project" value="UniProtKB-KW"/>
</dbReference>
<accession>A0ABT9S4A7</accession>
<evidence type="ECO:0000313" key="2">
    <source>
        <dbReference type="Proteomes" id="UP001226867"/>
    </source>
</evidence>
<keyword evidence="1" id="KW-0238">DNA-binding</keyword>
<reference evidence="1 2" key="1">
    <citation type="submission" date="2023-07" db="EMBL/GenBank/DDBJ databases">
        <title>Sorghum-associated microbial communities from plants grown in Nebraska, USA.</title>
        <authorList>
            <person name="Schachtman D."/>
        </authorList>
    </citation>
    <scope>NUCLEOTIDE SEQUENCE [LARGE SCALE GENOMIC DNA]</scope>
    <source>
        <strain evidence="1 2">DS1607</strain>
    </source>
</reference>
<dbReference type="Gene3D" id="1.10.10.10">
    <property type="entry name" value="Winged helix-like DNA-binding domain superfamily/Winged helix DNA-binding domain"/>
    <property type="match status" value="1"/>
</dbReference>
<gene>
    <name evidence="1" type="ORF">J2W36_001432</name>
</gene>
<keyword evidence="2" id="KW-1185">Reference proteome</keyword>
<dbReference type="EMBL" id="JAUSRO010000004">
    <property type="protein sequence ID" value="MDP9899187.1"/>
    <property type="molecule type" value="Genomic_DNA"/>
</dbReference>
<proteinExistence type="predicted"/>
<dbReference type="InterPro" id="IPR036388">
    <property type="entry name" value="WH-like_DNA-bd_sf"/>
</dbReference>
<evidence type="ECO:0000313" key="1">
    <source>
        <dbReference type="EMBL" id="MDP9899187.1"/>
    </source>
</evidence>
<dbReference type="Proteomes" id="UP001226867">
    <property type="component" value="Unassembled WGS sequence"/>
</dbReference>
<dbReference type="RefSeq" id="WP_307689006.1">
    <property type="nucleotide sequence ID" value="NZ_JAUSRO010000004.1"/>
</dbReference>
<dbReference type="InterPro" id="IPR016032">
    <property type="entry name" value="Sig_transdc_resp-reg_C-effctor"/>
</dbReference>
<sequence>MDLTLAEHLLLKEMLRGEHQLVPHKRWALLTGTCQKESTSSKPSRTFHMTISRLRRKVHAVTMLNLPVRARHGVGYQFCGRLQEVSETELVE</sequence>
<protein>
    <submittedName>
        <fullName evidence="1">DNA-binding response OmpR family regulator</fullName>
    </submittedName>
</protein>
<dbReference type="SUPFAM" id="SSF46894">
    <property type="entry name" value="C-terminal effector domain of the bipartite response regulators"/>
    <property type="match status" value="1"/>
</dbReference>
<organism evidence="1 2">
    <name type="scientific">Variovorax ginsengisoli</name>
    <dbReference type="NCBI Taxonomy" id="363844"/>
    <lineage>
        <taxon>Bacteria</taxon>
        <taxon>Pseudomonadati</taxon>
        <taxon>Pseudomonadota</taxon>
        <taxon>Betaproteobacteria</taxon>
        <taxon>Burkholderiales</taxon>
        <taxon>Comamonadaceae</taxon>
        <taxon>Variovorax</taxon>
    </lineage>
</organism>